<feature type="domain" description="DUF4283" evidence="1">
    <location>
        <begin position="15"/>
        <end position="81"/>
    </location>
</feature>
<protein>
    <recommendedName>
        <fullName evidence="1">DUF4283 domain-containing protein</fullName>
    </recommendedName>
</protein>
<reference evidence="2" key="1">
    <citation type="journal article" date="2023" name="Plant J.">
        <title>Genome sequences and population genomics provide insights into the demographic history, inbreeding, and mutation load of two 'living fossil' tree species of Dipteronia.</title>
        <authorList>
            <person name="Feng Y."/>
            <person name="Comes H.P."/>
            <person name="Chen J."/>
            <person name="Zhu S."/>
            <person name="Lu R."/>
            <person name="Zhang X."/>
            <person name="Li P."/>
            <person name="Qiu J."/>
            <person name="Olsen K.M."/>
            <person name="Qiu Y."/>
        </authorList>
    </citation>
    <scope>NUCLEOTIDE SEQUENCE</scope>
    <source>
        <strain evidence="2">KIB01</strain>
    </source>
</reference>
<keyword evidence="3" id="KW-1185">Reference proteome</keyword>
<name>A0AAD9X5T4_9ROSI</name>
<dbReference type="PANTHER" id="PTHR46890">
    <property type="entry name" value="NON-LTR RETROLELEMENT REVERSE TRANSCRIPTASE-LIKE PROTEIN-RELATED"/>
    <property type="match status" value="1"/>
</dbReference>
<evidence type="ECO:0000313" key="2">
    <source>
        <dbReference type="EMBL" id="KAK2653416.1"/>
    </source>
</evidence>
<dbReference type="Gene3D" id="3.60.10.10">
    <property type="entry name" value="Endonuclease/exonuclease/phosphatase"/>
    <property type="match status" value="1"/>
</dbReference>
<sequence length="359" mass="41323">MTTDLKTVGLKKMASSLIGKVLSKKLVNREVFRSVMRKILQTREWVEIEPIRENVFTIYFQSVETKQNITSGRPWSFDDSLTMMEEPEGKGDIQHMKFNKAELWVVSKSRKNPQFIATCTISTKKWKRRARARTQEHGNDLQRYEASLGKKKAVNGQENHMVGSKKQRFHIDVKVSSGSGNEWWFTGFYDHPETDQQIHGWNLLKRLHDMVQLPWLCVGDFNEVLSSKEKLGGLPCNRRMIEIFCNALDYYGLDDLGFRGPRFTWSNKRDGVFTIEPNKALGLDGLPGMFYKKFWDLVRPSVTAKCLRCMNDGGGSLEVINKMLVVFIPKVMNPGRITEFRPISLCDVIYKIVAKTLAN</sequence>
<comment type="caution">
    <text evidence="2">The sequence shown here is derived from an EMBL/GenBank/DDBJ whole genome shotgun (WGS) entry which is preliminary data.</text>
</comment>
<dbReference type="InterPro" id="IPR036691">
    <property type="entry name" value="Endo/exonu/phosph_ase_sf"/>
</dbReference>
<dbReference type="Proteomes" id="UP001280121">
    <property type="component" value="Unassembled WGS sequence"/>
</dbReference>
<dbReference type="EMBL" id="JANJYI010000004">
    <property type="protein sequence ID" value="KAK2653416.1"/>
    <property type="molecule type" value="Genomic_DNA"/>
</dbReference>
<evidence type="ECO:0000259" key="1">
    <source>
        <dbReference type="Pfam" id="PF14111"/>
    </source>
</evidence>
<gene>
    <name evidence="2" type="ORF">Ddye_013272</name>
</gene>
<proteinExistence type="predicted"/>
<dbReference type="InterPro" id="IPR052343">
    <property type="entry name" value="Retrotransposon-Effector_Assoc"/>
</dbReference>
<dbReference type="InterPro" id="IPR025558">
    <property type="entry name" value="DUF4283"/>
</dbReference>
<dbReference type="PANTHER" id="PTHR46890:SF48">
    <property type="entry name" value="RNA-DIRECTED DNA POLYMERASE"/>
    <property type="match status" value="1"/>
</dbReference>
<evidence type="ECO:0000313" key="3">
    <source>
        <dbReference type="Proteomes" id="UP001280121"/>
    </source>
</evidence>
<accession>A0AAD9X5T4</accession>
<dbReference type="SUPFAM" id="SSF56219">
    <property type="entry name" value="DNase I-like"/>
    <property type="match status" value="1"/>
</dbReference>
<organism evidence="2 3">
    <name type="scientific">Dipteronia dyeriana</name>
    <dbReference type="NCBI Taxonomy" id="168575"/>
    <lineage>
        <taxon>Eukaryota</taxon>
        <taxon>Viridiplantae</taxon>
        <taxon>Streptophyta</taxon>
        <taxon>Embryophyta</taxon>
        <taxon>Tracheophyta</taxon>
        <taxon>Spermatophyta</taxon>
        <taxon>Magnoliopsida</taxon>
        <taxon>eudicotyledons</taxon>
        <taxon>Gunneridae</taxon>
        <taxon>Pentapetalae</taxon>
        <taxon>rosids</taxon>
        <taxon>malvids</taxon>
        <taxon>Sapindales</taxon>
        <taxon>Sapindaceae</taxon>
        <taxon>Hippocastanoideae</taxon>
        <taxon>Acereae</taxon>
        <taxon>Dipteronia</taxon>
    </lineage>
</organism>
<dbReference type="AlphaFoldDB" id="A0AAD9X5T4"/>
<dbReference type="Pfam" id="PF14111">
    <property type="entry name" value="DUF4283"/>
    <property type="match status" value="1"/>
</dbReference>